<organism evidence="2">
    <name type="scientific">viral metagenome</name>
    <dbReference type="NCBI Taxonomy" id="1070528"/>
    <lineage>
        <taxon>unclassified sequences</taxon>
        <taxon>metagenomes</taxon>
        <taxon>organismal metagenomes</taxon>
    </lineage>
</organism>
<accession>A0A6C0B139</accession>
<protein>
    <submittedName>
        <fullName evidence="2">Uncharacterized protein</fullName>
    </submittedName>
</protein>
<name>A0A6C0B139_9ZZZZ</name>
<dbReference type="AlphaFoldDB" id="A0A6C0B139"/>
<dbReference type="InterPro" id="IPR043918">
    <property type="entry name" value="DUF5760"/>
</dbReference>
<sequence>MSFEQNIQQWVSIDNQIKLLNERLHELRDKKNALCENITAHVEENNLNHATVQISDGKLKFASTKIASPLTFKYVEKALGEIIRNPSQVKQIVDYLKAHRETKIVQEIKRIPFRTSE</sequence>
<dbReference type="Pfam" id="PF19064">
    <property type="entry name" value="DUF5760"/>
    <property type="match status" value="1"/>
</dbReference>
<evidence type="ECO:0000256" key="1">
    <source>
        <dbReference type="SAM" id="Coils"/>
    </source>
</evidence>
<feature type="coiled-coil region" evidence="1">
    <location>
        <begin position="17"/>
        <end position="44"/>
    </location>
</feature>
<proteinExistence type="predicted"/>
<reference evidence="2" key="1">
    <citation type="journal article" date="2020" name="Nature">
        <title>Giant virus diversity and host interactions through global metagenomics.</title>
        <authorList>
            <person name="Schulz F."/>
            <person name="Roux S."/>
            <person name="Paez-Espino D."/>
            <person name="Jungbluth S."/>
            <person name="Walsh D.A."/>
            <person name="Denef V.J."/>
            <person name="McMahon K.D."/>
            <person name="Konstantinidis K.T."/>
            <person name="Eloe-Fadrosh E.A."/>
            <person name="Kyrpides N.C."/>
            <person name="Woyke T."/>
        </authorList>
    </citation>
    <scope>NUCLEOTIDE SEQUENCE</scope>
    <source>
        <strain evidence="2">GVMAG-M-3300009182-78</strain>
    </source>
</reference>
<evidence type="ECO:0000313" key="2">
    <source>
        <dbReference type="EMBL" id="QHS85239.1"/>
    </source>
</evidence>
<dbReference type="EMBL" id="MN739042">
    <property type="protein sequence ID" value="QHS85239.1"/>
    <property type="molecule type" value="Genomic_DNA"/>
</dbReference>
<keyword evidence="1" id="KW-0175">Coiled coil</keyword>